<dbReference type="AlphaFoldDB" id="A0A6A6CI00"/>
<feature type="compositionally biased region" description="Basic and acidic residues" evidence="1">
    <location>
        <begin position="337"/>
        <end position="349"/>
    </location>
</feature>
<feature type="compositionally biased region" description="Polar residues" evidence="1">
    <location>
        <begin position="175"/>
        <end position="186"/>
    </location>
</feature>
<keyword evidence="4" id="KW-1185">Reference proteome</keyword>
<dbReference type="SUPFAM" id="SSF81296">
    <property type="entry name" value="E set domains"/>
    <property type="match status" value="1"/>
</dbReference>
<name>A0A6A6CI00_ZASCE</name>
<evidence type="ECO:0000256" key="2">
    <source>
        <dbReference type="SAM" id="Phobius"/>
    </source>
</evidence>
<feature type="compositionally biased region" description="Polar residues" evidence="1">
    <location>
        <begin position="309"/>
        <end position="326"/>
    </location>
</feature>
<dbReference type="CDD" id="cd02859">
    <property type="entry name" value="E_set_AMPKbeta_like_N"/>
    <property type="match status" value="1"/>
</dbReference>
<feature type="compositionally biased region" description="Basic and acidic residues" evidence="1">
    <location>
        <begin position="213"/>
        <end position="222"/>
    </location>
</feature>
<evidence type="ECO:0008006" key="5">
    <source>
        <dbReference type="Google" id="ProtNLM"/>
    </source>
</evidence>
<evidence type="ECO:0000313" key="4">
    <source>
        <dbReference type="Proteomes" id="UP000799537"/>
    </source>
</evidence>
<protein>
    <recommendedName>
        <fullName evidence="5">AMP-activated protein kinase glycogen-binding domain-containing protein</fullName>
    </recommendedName>
</protein>
<feature type="region of interest" description="Disordered" evidence="1">
    <location>
        <begin position="136"/>
        <end position="400"/>
    </location>
</feature>
<keyword evidence="2" id="KW-0472">Membrane</keyword>
<accession>A0A6A6CI00</accession>
<feature type="region of interest" description="Disordered" evidence="1">
    <location>
        <begin position="1"/>
        <end position="63"/>
    </location>
</feature>
<dbReference type="OrthoDB" id="5350410at2759"/>
<dbReference type="InterPro" id="IPR014756">
    <property type="entry name" value="Ig_E-set"/>
</dbReference>
<organism evidence="3 4">
    <name type="scientific">Zasmidium cellare ATCC 36951</name>
    <dbReference type="NCBI Taxonomy" id="1080233"/>
    <lineage>
        <taxon>Eukaryota</taxon>
        <taxon>Fungi</taxon>
        <taxon>Dikarya</taxon>
        <taxon>Ascomycota</taxon>
        <taxon>Pezizomycotina</taxon>
        <taxon>Dothideomycetes</taxon>
        <taxon>Dothideomycetidae</taxon>
        <taxon>Mycosphaerellales</taxon>
        <taxon>Mycosphaerellaceae</taxon>
        <taxon>Zasmidium</taxon>
    </lineage>
</organism>
<proteinExistence type="predicted"/>
<dbReference type="InterPro" id="IPR013783">
    <property type="entry name" value="Ig-like_fold"/>
</dbReference>
<keyword evidence="2" id="KW-0812">Transmembrane</keyword>
<feature type="compositionally biased region" description="Basic and acidic residues" evidence="1">
    <location>
        <begin position="236"/>
        <end position="249"/>
    </location>
</feature>
<feature type="compositionally biased region" description="Polar residues" evidence="1">
    <location>
        <begin position="15"/>
        <end position="26"/>
    </location>
</feature>
<dbReference type="Gene3D" id="2.60.40.10">
    <property type="entry name" value="Immunoglobulins"/>
    <property type="match status" value="1"/>
</dbReference>
<gene>
    <name evidence="3" type="ORF">M409DRAFT_24169</name>
</gene>
<dbReference type="RefSeq" id="XP_033666208.1">
    <property type="nucleotide sequence ID" value="XM_033807117.1"/>
</dbReference>
<reference evidence="3" key="1">
    <citation type="journal article" date="2020" name="Stud. Mycol.">
        <title>101 Dothideomycetes genomes: a test case for predicting lifestyles and emergence of pathogens.</title>
        <authorList>
            <person name="Haridas S."/>
            <person name="Albert R."/>
            <person name="Binder M."/>
            <person name="Bloem J."/>
            <person name="Labutti K."/>
            <person name="Salamov A."/>
            <person name="Andreopoulos B."/>
            <person name="Baker S."/>
            <person name="Barry K."/>
            <person name="Bills G."/>
            <person name="Bluhm B."/>
            <person name="Cannon C."/>
            <person name="Castanera R."/>
            <person name="Culley D."/>
            <person name="Daum C."/>
            <person name="Ezra D."/>
            <person name="Gonzalez J."/>
            <person name="Henrissat B."/>
            <person name="Kuo A."/>
            <person name="Liang C."/>
            <person name="Lipzen A."/>
            <person name="Lutzoni F."/>
            <person name="Magnuson J."/>
            <person name="Mondo S."/>
            <person name="Nolan M."/>
            <person name="Ohm R."/>
            <person name="Pangilinan J."/>
            <person name="Park H.-J."/>
            <person name="Ramirez L."/>
            <person name="Alfaro M."/>
            <person name="Sun H."/>
            <person name="Tritt A."/>
            <person name="Yoshinaga Y."/>
            <person name="Zwiers L.-H."/>
            <person name="Turgeon B."/>
            <person name="Goodwin S."/>
            <person name="Spatafora J."/>
            <person name="Crous P."/>
            <person name="Grigoriev I."/>
        </authorList>
    </citation>
    <scope>NUCLEOTIDE SEQUENCE</scope>
    <source>
        <strain evidence="3">ATCC 36951</strain>
    </source>
</reference>
<keyword evidence="2" id="KW-1133">Transmembrane helix</keyword>
<dbReference type="GeneID" id="54560389"/>
<dbReference type="EMBL" id="ML993600">
    <property type="protein sequence ID" value="KAF2165319.1"/>
    <property type="molecule type" value="Genomic_DNA"/>
</dbReference>
<feature type="transmembrane region" description="Helical" evidence="2">
    <location>
        <begin position="438"/>
        <end position="458"/>
    </location>
</feature>
<evidence type="ECO:0000313" key="3">
    <source>
        <dbReference type="EMBL" id="KAF2165319.1"/>
    </source>
</evidence>
<dbReference type="Proteomes" id="UP000799537">
    <property type="component" value="Unassembled WGS sequence"/>
</dbReference>
<sequence>MSLSPPKRVARAAQQALQPSIDSNIDSVPANAVSPAATRPHTSKHPSWVGPKPPGRKTPSIVPMKQPITITFSSPGLRPPVYIGTDLTDPQWDPVEMDGEQTDKGEYTFCKSFMAEEGEYQYKLRLGPGDWWICDDSKPKVDDGNGNENNLAVVVADPTPPPPPSKDEQHPSLDTVDSVTGSSASGSGPLFRHETLAPPAGAPRDKEDDEEVERPPLLRHESIAPSSHEQNHSPLFRHESMAIDDKLHNEPPPQFRNARKSSSDSIPQEADPNDPSLEVFPTDHKGIMEHLNRTRSSIQEDETSDDVASPSQSPANSAIASVSPSLPSVREDEDGELDHLREEAGRAVDAENEELLSPNSDVPTLRIVDVDMDRPAAPITPPETPKEDDDDKELVDSPMTSRMKVEQLKQVVREKVTRAQEKLQENTEQVKSSAIPGFFLVLSFAVALASAGVAWWYIKTGADNVVVDG</sequence>
<feature type="compositionally biased region" description="Basic and acidic residues" evidence="1">
    <location>
        <begin position="281"/>
        <end position="292"/>
    </location>
</feature>
<evidence type="ECO:0000256" key="1">
    <source>
        <dbReference type="SAM" id="MobiDB-lite"/>
    </source>
</evidence>